<evidence type="ECO:0000259" key="3">
    <source>
        <dbReference type="SMART" id="SM00645"/>
    </source>
</evidence>
<dbReference type="InterPro" id="IPR013128">
    <property type="entry name" value="Peptidase_C1A"/>
</dbReference>
<sequence length="346" mass="39640">MDVPKFTQEVTRETFIKAFLFRTGSSNRKKYNIQNKCSSLGRRAEVLCEENRCLIENDIIDGLNYESRDLGWQSGNHSEFWGKTLDDGIQLRLGTLNPSKSVYKMTPVRRIYNPDALPREFDSRTRWPRDISGIRDQGWCGASWAISTADVASDRFAIMSKGKEAVKLSAQQLISCNNRGQQGCRGGYLDRAWFFMRKFGLAENYCYPWIGENGKCKLRKKSTLREAGCEPKNPFRKGLYTVGPAYRLGNETDIMQEIINSGPVQVLIIAMYRKAKFNDEVTVSGFGREARKQKNPLFKKDEIDNEKTLKKPRISKDEIESDDSNKNKEIDRAMKNTGILFANDNF</sequence>
<dbReference type="SMART" id="SM00645">
    <property type="entry name" value="Pept_C1"/>
    <property type="match status" value="1"/>
</dbReference>
<dbReference type="InterPro" id="IPR038765">
    <property type="entry name" value="Papain-like_cys_pep_sf"/>
</dbReference>
<dbReference type="EMBL" id="JAQQBR010000005">
    <property type="protein sequence ID" value="KAK0175088.1"/>
    <property type="molecule type" value="Genomic_DNA"/>
</dbReference>
<organism evidence="4 5">
    <name type="scientific">Microctonus hyperodae</name>
    <name type="common">Parasitoid wasp</name>
    <dbReference type="NCBI Taxonomy" id="165561"/>
    <lineage>
        <taxon>Eukaryota</taxon>
        <taxon>Metazoa</taxon>
        <taxon>Ecdysozoa</taxon>
        <taxon>Arthropoda</taxon>
        <taxon>Hexapoda</taxon>
        <taxon>Insecta</taxon>
        <taxon>Pterygota</taxon>
        <taxon>Neoptera</taxon>
        <taxon>Endopterygota</taxon>
        <taxon>Hymenoptera</taxon>
        <taxon>Apocrita</taxon>
        <taxon>Ichneumonoidea</taxon>
        <taxon>Braconidae</taxon>
        <taxon>Euphorinae</taxon>
        <taxon>Microctonus</taxon>
    </lineage>
</organism>
<dbReference type="InterPro" id="IPR000668">
    <property type="entry name" value="Peptidase_C1A_C"/>
</dbReference>
<reference evidence="4" key="1">
    <citation type="journal article" date="2023" name="bioRxiv">
        <title>Scaffold-level genome assemblies of two parasitoid biocontrol wasps reveal the parthenogenesis mechanism and an associated novel virus.</title>
        <authorList>
            <person name="Inwood S."/>
            <person name="Skelly J."/>
            <person name="Guhlin J."/>
            <person name="Harrop T."/>
            <person name="Goldson S."/>
            <person name="Dearden P."/>
        </authorList>
    </citation>
    <scope>NUCLEOTIDE SEQUENCE</scope>
    <source>
        <strain evidence="4">Lincoln</strain>
        <tissue evidence="4">Whole body</tissue>
    </source>
</reference>
<keyword evidence="5" id="KW-1185">Reference proteome</keyword>
<evidence type="ECO:0000313" key="4">
    <source>
        <dbReference type="EMBL" id="KAK0175088.1"/>
    </source>
</evidence>
<evidence type="ECO:0000256" key="1">
    <source>
        <dbReference type="ARBA" id="ARBA00008455"/>
    </source>
</evidence>
<gene>
    <name evidence="4" type="ORF">PV327_008869</name>
</gene>
<dbReference type="SUPFAM" id="SSF54001">
    <property type="entry name" value="Cysteine proteinases"/>
    <property type="match status" value="1"/>
</dbReference>
<dbReference type="AlphaFoldDB" id="A0AA39KV52"/>
<dbReference type="Proteomes" id="UP001168972">
    <property type="component" value="Unassembled WGS sequence"/>
</dbReference>
<protein>
    <recommendedName>
        <fullName evidence="3">Peptidase C1A papain C-terminal domain-containing protein</fullName>
    </recommendedName>
</protein>
<evidence type="ECO:0000256" key="2">
    <source>
        <dbReference type="SAM" id="MobiDB-lite"/>
    </source>
</evidence>
<dbReference type="PANTHER" id="PTHR12411">
    <property type="entry name" value="CYSTEINE PROTEASE FAMILY C1-RELATED"/>
    <property type="match status" value="1"/>
</dbReference>
<feature type="domain" description="Peptidase C1A papain C-terminal" evidence="3">
    <location>
        <begin position="117"/>
        <end position="297"/>
    </location>
</feature>
<evidence type="ECO:0000313" key="5">
    <source>
        <dbReference type="Proteomes" id="UP001168972"/>
    </source>
</evidence>
<name>A0AA39KV52_MICHY</name>
<dbReference type="Pfam" id="PF00112">
    <property type="entry name" value="Peptidase_C1"/>
    <property type="match status" value="1"/>
</dbReference>
<comment type="caution">
    <text evidence="4">The sequence shown here is derived from an EMBL/GenBank/DDBJ whole genome shotgun (WGS) entry which is preliminary data.</text>
</comment>
<reference evidence="4" key="2">
    <citation type="submission" date="2023-03" db="EMBL/GenBank/DDBJ databases">
        <authorList>
            <person name="Inwood S.N."/>
            <person name="Skelly J.G."/>
            <person name="Guhlin J."/>
            <person name="Harrop T.W.R."/>
            <person name="Goldson S.G."/>
            <person name="Dearden P.K."/>
        </authorList>
    </citation>
    <scope>NUCLEOTIDE SEQUENCE</scope>
    <source>
        <strain evidence="4">Lincoln</strain>
        <tissue evidence="4">Whole body</tissue>
    </source>
</reference>
<accession>A0AA39KV52</accession>
<dbReference type="GO" id="GO:0008234">
    <property type="term" value="F:cysteine-type peptidase activity"/>
    <property type="evidence" value="ECO:0007669"/>
    <property type="project" value="InterPro"/>
</dbReference>
<comment type="similarity">
    <text evidence="1">Belongs to the peptidase C1 family.</text>
</comment>
<dbReference type="Gene3D" id="3.90.70.10">
    <property type="entry name" value="Cysteine proteinases"/>
    <property type="match status" value="1"/>
</dbReference>
<dbReference type="GO" id="GO:0006508">
    <property type="term" value="P:proteolysis"/>
    <property type="evidence" value="ECO:0007669"/>
    <property type="project" value="InterPro"/>
</dbReference>
<feature type="region of interest" description="Disordered" evidence="2">
    <location>
        <begin position="297"/>
        <end position="330"/>
    </location>
</feature>
<proteinExistence type="inferred from homology"/>